<evidence type="ECO:0000313" key="2">
    <source>
        <dbReference type="EMBL" id="WRT65466.1"/>
    </source>
</evidence>
<feature type="region of interest" description="Disordered" evidence="1">
    <location>
        <begin position="144"/>
        <end position="176"/>
    </location>
</feature>
<dbReference type="GeneID" id="87954540"/>
<dbReference type="RefSeq" id="XP_062790206.1">
    <property type="nucleotide sequence ID" value="XM_062934155.1"/>
</dbReference>
<sequence length="206" mass="22656">MLEGSTPIQPALPSEEDLSPSTEKDTTISDTVVLNVYDNVGYKKNHKRVYDEPKRINAKLGIPNSWRNYSISLSSKGHDVQIVSYLPEPNSGINTYHLTSDNPSQIIGRYNFSLESNDGMTEAVSQMLTPVTSRSTSPAISLENEASEIQSTGKHSDEGKAAEMQTVKPPSTGRGDNITEIETILTQPARTLEEQMESLALGLWMK</sequence>
<gene>
    <name evidence="2" type="ORF">IL334_002409</name>
</gene>
<name>A0ABZ1CXR1_9TREE</name>
<protein>
    <submittedName>
        <fullName evidence="2">Uncharacterized protein</fullName>
    </submittedName>
</protein>
<dbReference type="EMBL" id="CP141883">
    <property type="protein sequence ID" value="WRT65466.1"/>
    <property type="molecule type" value="Genomic_DNA"/>
</dbReference>
<proteinExistence type="predicted"/>
<keyword evidence="3" id="KW-1185">Reference proteome</keyword>
<dbReference type="Proteomes" id="UP001329825">
    <property type="component" value="Chromosome 3"/>
</dbReference>
<accession>A0ABZ1CXR1</accession>
<organism evidence="2 3">
    <name type="scientific">Kwoniella shivajii</name>
    <dbReference type="NCBI Taxonomy" id="564305"/>
    <lineage>
        <taxon>Eukaryota</taxon>
        <taxon>Fungi</taxon>
        <taxon>Dikarya</taxon>
        <taxon>Basidiomycota</taxon>
        <taxon>Agaricomycotina</taxon>
        <taxon>Tremellomycetes</taxon>
        <taxon>Tremellales</taxon>
        <taxon>Cryptococcaceae</taxon>
        <taxon>Kwoniella</taxon>
    </lineage>
</organism>
<reference evidence="2 3" key="1">
    <citation type="submission" date="2024-01" db="EMBL/GenBank/DDBJ databases">
        <title>Comparative genomics of Cryptococcus and Kwoniella reveals pathogenesis evolution and contrasting modes of karyotype evolution via chromosome fusion or intercentromeric recombination.</title>
        <authorList>
            <person name="Coelho M.A."/>
            <person name="David-Palma M."/>
            <person name="Shea T."/>
            <person name="Bowers K."/>
            <person name="McGinley-Smith S."/>
            <person name="Mohammad A.W."/>
            <person name="Gnirke A."/>
            <person name="Yurkov A.M."/>
            <person name="Nowrousian M."/>
            <person name="Sun S."/>
            <person name="Cuomo C.A."/>
            <person name="Heitman J."/>
        </authorList>
    </citation>
    <scope>NUCLEOTIDE SEQUENCE [LARGE SCALE GENOMIC DNA]</scope>
    <source>
        <strain evidence="2">CBS 11374</strain>
    </source>
</reference>
<evidence type="ECO:0000256" key="1">
    <source>
        <dbReference type="SAM" id="MobiDB-lite"/>
    </source>
</evidence>
<feature type="region of interest" description="Disordered" evidence="1">
    <location>
        <begin position="1"/>
        <end position="26"/>
    </location>
</feature>
<evidence type="ECO:0000313" key="3">
    <source>
        <dbReference type="Proteomes" id="UP001329825"/>
    </source>
</evidence>